<name>W8VY34_9EUKA</name>
<dbReference type="AlphaFoldDB" id="W8VY34"/>
<sequence length="131" mass="16244">MFPTLEDDFYPEELTVRQQILKHNDLLDRSIRSWKTRRKLRIRTQRRVEKRILDRENKRLIIWTQKQQKLFYRFKGWLRDVVAYLQCHLVFILLKELVTVYRQSKLSVYVNKPCYLRRLKTKNRTSAVLFT</sequence>
<dbReference type="EMBL" id="AB854048">
    <property type="protein sequence ID" value="BAO51967.1"/>
    <property type="molecule type" value="Genomic_DNA"/>
</dbReference>
<proteinExistence type="predicted"/>
<reference evidence="1" key="1">
    <citation type="journal article" date="2014" name="Genome Biol. Evol.">
        <title>Gene Content Evolution in Discobid Mitochondria Deduced from the Phylogenetic Position and Complete Mitochondrial Genome of Tsukubamonas globosa.</title>
        <authorList>
            <person name="Kamikawa R."/>
            <person name="Kolisko M."/>
            <person name="Nishimura Y."/>
            <person name="Yabuki A."/>
            <person name="Brown M.W."/>
            <person name="Ishikawa S.A."/>
            <person name="Ishida K."/>
            <person name="Roger A.J."/>
            <person name="Hashimoto T."/>
            <person name="Inagaki Y."/>
        </authorList>
    </citation>
    <scope>NUCLEOTIDE SEQUENCE</scope>
</reference>
<dbReference type="GeneID" id="18506872"/>
<accession>W8VY34</accession>
<protein>
    <submittedName>
        <fullName evidence="1">Uncharacterized protein</fullName>
    </submittedName>
</protein>
<organism evidence="1">
    <name type="scientific">Tsukubamonas globosa</name>
    <dbReference type="NCBI Taxonomy" id="875863"/>
    <lineage>
        <taxon>Eukaryota</taxon>
        <taxon>Discoba</taxon>
        <taxon>Tsukubamonadida</taxon>
        <taxon>Tsukubamonadidae</taxon>
        <taxon>Tsukubamonas</taxon>
    </lineage>
</organism>
<keyword evidence="1" id="KW-0496">Mitochondrion</keyword>
<evidence type="ECO:0000313" key="1">
    <source>
        <dbReference type="EMBL" id="BAO51967.1"/>
    </source>
</evidence>
<dbReference type="RefSeq" id="YP_009004125.1">
    <property type="nucleotide sequence ID" value="NC_023545.1"/>
</dbReference>
<geneLocation type="mitochondrion" evidence="1"/>